<keyword evidence="2" id="KW-1185">Reference proteome</keyword>
<dbReference type="OrthoDB" id="8017587at2759"/>
<organism evidence="1 2">
    <name type="scientific">Eumeta variegata</name>
    <name type="common">Bagworm moth</name>
    <name type="synonym">Eumeta japonica</name>
    <dbReference type="NCBI Taxonomy" id="151549"/>
    <lineage>
        <taxon>Eukaryota</taxon>
        <taxon>Metazoa</taxon>
        <taxon>Ecdysozoa</taxon>
        <taxon>Arthropoda</taxon>
        <taxon>Hexapoda</taxon>
        <taxon>Insecta</taxon>
        <taxon>Pterygota</taxon>
        <taxon>Neoptera</taxon>
        <taxon>Endopterygota</taxon>
        <taxon>Lepidoptera</taxon>
        <taxon>Glossata</taxon>
        <taxon>Ditrysia</taxon>
        <taxon>Tineoidea</taxon>
        <taxon>Psychidae</taxon>
        <taxon>Oiketicinae</taxon>
        <taxon>Eumeta</taxon>
    </lineage>
</organism>
<proteinExistence type="predicted"/>
<dbReference type="InterPro" id="IPR002020">
    <property type="entry name" value="Citrate_synthase"/>
</dbReference>
<protein>
    <submittedName>
        <fullName evidence="1">Probable citrate synthase 1, mitochondrial</fullName>
    </submittedName>
</protein>
<dbReference type="GO" id="GO:0006099">
    <property type="term" value="P:tricarboxylic acid cycle"/>
    <property type="evidence" value="ECO:0007669"/>
    <property type="project" value="TreeGrafter"/>
</dbReference>
<dbReference type="GO" id="GO:0046912">
    <property type="term" value="F:acyltransferase activity, acyl groups converted into alkyl on transfer"/>
    <property type="evidence" value="ECO:0007669"/>
    <property type="project" value="InterPro"/>
</dbReference>
<evidence type="ECO:0000313" key="2">
    <source>
        <dbReference type="Proteomes" id="UP000299102"/>
    </source>
</evidence>
<dbReference type="Gene3D" id="1.10.580.10">
    <property type="entry name" value="Citrate Synthase, domain 1"/>
    <property type="match status" value="1"/>
</dbReference>
<dbReference type="Proteomes" id="UP000299102">
    <property type="component" value="Unassembled WGS sequence"/>
</dbReference>
<comment type="caution">
    <text evidence="1">The sequence shown here is derived from an EMBL/GenBank/DDBJ whole genome shotgun (WGS) entry which is preliminary data.</text>
</comment>
<dbReference type="SUPFAM" id="SSF48256">
    <property type="entry name" value="Citrate synthase"/>
    <property type="match status" value="1"/>
</dbReference>
<accession>A0A4C1SCJ9</accession>
<dbReference type="Pfam" id="PF00285">
    <property type="entry name" value="Citrate_synt"/>
    <property type="match status" value="1"/>
</dbReference>
<dbReference type="PANTHER" id="PTHR11739:SF8">
    <property type="entry name" value="CITRATE SYNTHASE, MITOCHONDRIAL"/>
    <property type="match status" value="1"/>
</dbReference>
<dbReference type="InterPro" id="IPR016142">
    <property type="entry name" value="Citrate_synth-like_lrg_a-sub"/>
</dbReference>
<name>A0A4C1SCJ9_EUMVA</name>
<reference evidence="1 2" key="1">
    <citation type="journal article" date="2019" name="Commun. Biol.">
        <title>The bagworm genome reveals a unique fibroin gene that provides high tensile strength.</title>
        <authorList>
            <person name="Kono N."/>
            <person name="Nakamura H."/>
            <person name="Ohtoshi R."/>
            <person name="Tomita M."/>
            <person name="Numata K."/>
            <person name="Arakawa K."/>
        </authorList>
    </citation>
    <scope>NUCLEOTIDE SEQUENCE [LARGE SCALE GENOMIC DNA]</scope>
</reference>
<evidence type="ECO:0000313" key="1">
    <source>
        <dbReference type="EMBL" id="GBO99126.1"/>
    </source>
</evidence>
<gene>
    <name evidence="1" type="ORF">EVAR_70850_1</name>
</gene>
<dbReference type="GO" id="GO:0005759">
    <property type="term" value="C:mitochondrial matrix"/>
    <property type="evidence" value="ECO:0007669"/>
    <property type="project" value="TreeGrafter"/>
</dbReference>
<dbReference type="InterPro" id="IPR036969">
    <property type="entry name" value="Citrate_synthase_sf"/>
</dbReference>
<sequence>MVLKKELLCLFIQKVCPTASILLRGLSAEPTNLKAVLQEKIPKEQEKVKEFRKKHGSTKVGDVTVDMMYGGMRGIKGLVWETSVLDPEEGIRFRGLSIPECQKQLPKAKGGEEPLPEGLFWLLVTGDIPTESQAKALSKEWAQRAELPAHVVTMLNNMPNKLHPMSQFSAAVTALNSESQFAKAYSDGVHKSKYWEYVYEDTMNLIAKLPVVAATIYRNSYRDGKGIGAIDDNKDWSANYCSMLGFDDPQFTELMRLYLTIHR</sequence>
<dbReference type="PANTHER" id="PTHR11739">
    <property type="entry name" value="CITRATE SYNTHASE"/>
    <property type="match status" value="1"/>
</dbReference>
<dbReference type="AlphaFoldDB" id="A0A4C1SCJ9"/>
<dbReference type="EMBL" id="BGZK01003245">
    <property type="protein sequence ID" value="GBO99126.1"/>
    <property type="molecule type" value="Genomic_DNA"/>
</dbReference>
<dbReference type="STRING" id="151549.A0A4C1SCJ9"/>
<dbReference type="GO" id="GO:0005975">
    <property type="term" value="P:carbohydrate metabolic process"/>
    <property type="evidence" value="ECO:0007669"/>
    <property type="project" value="TreeGrafter"/>
</dbReference>